<feature type="transmembrane region" description="Helical" evidence="11">
    <location>
        <begin position="234"/>
        <end position="258"/>
    </location>
</feature>
<comment type="catalytic activity">
    <reaction evidence="10 11">
        <text>heme b + (2E,6E)-farnesyl diphosphate + H2O = Fe(II)-heme o + diphosphate</text>
        <dbReference type="Rhea" id="RHEA:28070"/>
        <dbReference type="ChEBI" id="CHEBI:15377"/>
        <dbReference type="ChEBI" id="CHEBI:33019"/>
        <dbReference type="ChEBI" id="CHEBI:60344"/>
        <dbReference type="ChEBI" id="CHEBI:60530"/>
        <dbReference type="ChEBI" id="CHEBI:175763"/>
        <dbReference type="EC" id="2.5.1.141"/>
    </reaction>
</comment>
<keyword evidence="11" id="KW-1003">Cell membrane</keyword>
<dbReference type="GO" id="GO:0005886">
    <property type="term" value="C:plasma membrane"/>
    <property type="evidence" value="ECO:0007669"/>
    <property type="project" value="UniProtKB-SubCell"/>
</dbReference>
<organism evidence="13 14">
    <name type="scientific">Natronoarchaeum mannanilyticum</name>
    <dbReference type="NCBI Taxonomy" id="926360"/>
    <lineage>
        <taxon>Archaea</taxon>
        <taxon>Methanobacteriati</taxon>
        <taxon>Methanobacteriota</taxon>
        <taxon>Stenosarchaea group</taxon>
        <taxon>Halobacteria</taxon>
        <taxon>Halobacteriales</taxon>
        <taxon>Natronoarchaeaceae</taxon>
    </lineage>
</organism>
<dbReference type="InterPro" id="IPR006369">
    <property type="entry name" value="Protohaem_IX_farnesylTrfase"/>
</dbReference>
<feature type="transmembrane region" description="Helical" evidence="11">
    <location>
        <begin position="305"/>
        <end position="325"/>
    </location>
</feature>
<feature type="transmembrane region" description="Helical" evidence="11">
    <location>
        <begin position="357"/>
        <end position="378"/>
    </location>
</feature>
<evidence type="ECO:0000256" key="10">
    <source>
        <dbReference type="ARBA" id="ARBA00047690"/>
    </source>
</evidence>
<evidence type="ECO:0000256" key="3">
    <source>
        <dbReference type="ARBA" id="ARBA00004919"/>
    </source>
</evidence>
<dbReference type="InterPro" id="IPR044878">
    <property type="entry name" value="UbiA_sf"/>
</dbReference>
<evidence type="ECO:0000256" key="5">
    <source>
        <dbReference type="ARBA" id="ARBA00022679"/>
    </source>
</evidence>
<dbReference type="CDD" id="cd13957">
    <property type="entry name" value="PT_UbiA_Cox10"/>
    <property type="match status" value="1"/>
</dbReference>
<feature type="transmembrane region" description="Helical" evidence="11">
    <location>
        <begin position="7"/>
        <end position="30"/>
    </location>
</feature>
<proteinExistence type="inferred from homology"/>
<evidence type="ECO:0000256" key="2">
    <source>
        <dbReference type="ARBA" id="ARBA00004651"/>
    </source>
</evidence>
<dbReference type="Pfam" id="PF01040">
    <property type="entry name" value="UbiA"/>
    <property type="match status" value="1"/>
</dbReference>
<dbReference type="GO" id="GO:0048034">
    <property type="term" value="P:heme O biosynthetic process"/>
    <property type="evidence" value="ECO:0007669"/>
    <property type="project" value="UniProtKB-UniRule"/>
</dbReference>
<dbReference type="PANTHER" id="PTHR43448:SF2">
    <property type="entry name" value="PROTOHEME IX FARNESYLTRANSFERASE, MITOCHONDRIAL"/>
    <property type="match status" value="1"/>
</dbReference>
<feature type="transmembrane region" description="Helical" evidence="11">
    <location>
        <begin position="332"/>
        <end position="351"/>
    </location>
</feature>
<keyword evidence="9 11" id="KW-0472">Membrane</keyword>
<dbReference type="Gene3D" id="1.10.357.140">
    <property type="entry name" value="UbiA prenyltransferase"/>
    <property type="match status" value="1"/>
</dbReference>
<sequence length="482" mass="49639">MGSHERFTWALAAAVIGVYLLIVVGATATLTEAAAACGSWPGCGGRLSAPPSGDLAIAMGHRLVALVVGATVLTVAVVGWLGGVARRVRGALAIAVVLYAVQVGIGAATATAGAVGTLSTLHLLFGTGIFGALVLSLAWTLEADTATPEDRDPVGRVEDDAEPAETPSPGETDAADETDAVDEVPTPEIPESALGRAKLTAFAYFRLMKPRLMWLLCLVASAGMALAAGDDLAIRTILLTLGGGVLAIGASGTYNHVLERDIDRKMARTSDRPVATHLVPVRNALAFAGLLTVASLALFVQVNLLAAALGLVAILFYSVIYTLVLKPNTVQNTVIGGAAGALPAMIGWAAVTGKVGLPGLALAGVIFLWTPAHFYNLALAYKEDYARGGFPMMPVVRGEAVTRKHILLYLAATLLGASALSAVADLGVLYAATAVAFGAAFLWAVVRLHRERTEGAAFRAFHASNAYLGALLIAIVVDAMAF</sequence>
<protein>
    <recommendedName>
        <fullName evidence="11">Protoheme IX farnesyltransferase</fullName>
        <ecNumber evidence="11">2.5.1.141</ecNumber>
    </recommendedName>
    <alternativeName>
        <fullName evidence="11">Heme B farnesyltransferase</fullName>
    </alternativeName>
    <alternativeName>
        <fullName evidence="11">Heme O synthase</fullName>
    </alternativeName>
</protein>
<comment type="subcellular location">
    <subcellularLocation>
        <location evidence="2 11">Cell membrane</location>
        <topology evidence="2 11">Multi-pass membrane protein</topology>
    </subcellularLocation>
</comment>
<reference evidence="13 14" key="1">
    <citation type="journal article" date="2019" name="Int. J. Syst. Evol. Microbiol.">
        <title>The Global Catalogue of Microorganisms (GCM) 10K type strain sequencing project: providing services to taxonomists for standard genome sequencing and annotation.</title>
        <authorList>
            <consortium name="The Broad Institute Genomics Platform"/>
            <consortium name="The Broad Institute Genome Sequencing Center for Infectious Disease"/>
            <person name="Wu L."/>
            <person name="Ma J."/>
        </authorList>
    </citation>
    <scope>NUCLEOTIDE SEQUENCE [LARGE SCALE GENOMIC DNA]</scope>
    <source>
        <strain evidence="13 14">JCM 16328</strain>
    </source>
</reference>
<keyword evidence="5 11" id="KW-0808">Transferase</keyword>
<feature type="transmembrane region" description="Helical" evidence="11">
    <location>
        <begin position="63"/>
        <end position="84"/>
    </location>
</feature>
<dbReference type="InterPro" id="IPR000537">
    <property type="entry name" value="UbiA_prenyltransferase"/>
</dbReference>
<feature type="transmembrane region" description="Helical" evidence="11">
    <location>
        <begin position="121"/>
        <end position="141"/>
    </location>
</feature>
<evidence type="ECO:0000313" key="14">
    <source>
        <dbReference type="Proteomes" id="UP001500420"/>
    </source>
</evidence>
<dbReference type="AlphaFoldDB" id="A0AAV3TCH3"/>
<evidence type="ECO:0000256" key="7">
    <source>
        <dbReference type="ARBA" id="ARBA00022989"/>
    </source>
</evidence>
<comment type="miscellaneous">
    <text evidence="11">Carbon 2 of the heme B porphyrin ring is defined according to the Fischer nomenclature.</text>
</comment>
<evidence type="ECO:0000256" key="1">
    <source>
        <dbReference type="ARBA" id="ARBA00004019"/>
    </source>
</evidence>
<evidence type="ECO:0000256" key="6">
    <source>
        <dbReference type="ARBA" id="ARBA00022692"/>
    </source>
</evidence>
<feature type="transmembrane region" description="Helical" evidence="11">
    <location>
        <begin position="212"/>
        <end position="228"/>
    </location>
</feature>
<dbReference type="NCBIfam" id="NF003349">
    <property type="entry name" value="PRK04375.1-2"/>
    <property type="match status" value="1"/>
</dbReference>
<dbReference type="EC" id="2.5.1.141" evidence="11"/>
<dbReference type="HAMAP" id="MF_00154">
    <property type="entry name" value="CyoE_CtaB"/>
    <property type="match status" value="1"/>
</dbReference>
<keyword evidence="14" id="KW-1185">Reference proteome</keyword>
<feature type="transmembrane region" description="Helical" evidence="11">
    <location>
        <begin position="429"/>
        <end position="448"/>
    </location>
</feature>
<comment type="similarity">
    <text evidence="4">In the C-terminal section; belongs to the UbiA prenyltransferase family. Protoheme IX farnesyltransferase subfamily.</text>
</comment>
<evidence type="ECO:0000256" key="12">
    <source>
        <dbReference type="SAM" id="MobiDB-lite"/>
    </source>
</evidence>
<feature type="region of interest" description="Disordered" evidence="12">
    <location>
        <begin position="146"/>
        <end position="180"/>
    </location>
</feature>
<name>A0AAV3TCH3_9EURY</name>
<evidence type="ECO:0000313" key="13">
    <source>
        <dbReference type="EMBL" id="GAA0680083.1"/>
    </source>
</evidence>
<gene>
    <name evidence="13" type="primary">cyoE</name>
    <name evidence="11" type="synonym">ctaB</name>
    <name evidence="13" type="ORF">GCM10009020_31020</name>
</gene>
<comment type="caution">
    <text evidence="13">The sequence shown here is derived from an EMBL/GenBank/DDBJ whole genome shotgun (WGS) entry which is preliminary data.</text>
</comment>
<dbReference type="SUPFAM" id="SSF103473">
    <property type="entry name" value="MFS general substrate transporter"/>
    <property type="match status" value="1"/>
</dbReference>
<keyword evidence="6 11" id="KW-0812">Transmembrane</keyword>
<comment type="function">
    <text evidence="1 11">Converts heme B (protoheme IX) to heme O by substitution of the vinyl group on carbon 2 of heme B porphyrin ring with a hydroxyethyl farnesyl side group.</text>
</comment>
<evidence type="ECO:0000256" key="9">
    <source>
        <dbReference type="ARBA" id="ARBA00023136"/>
    </source>
</evidence>
<comment type="similarity">
    <text evidence="11">Belongs to the UbiA prenyltransferase family. Protoheme IX farnesyltransferase subfamily.</text>
</comment>
<comment type="pathway">
    <text evidence="3 11">Porphyrin-containing compound metabolism; heme O biosynthesis; heme O from protoheme: step 1/1.</text>
</comment>
<evidence type="ECO:0000256" key="11">
    <source>
        <dbReference type="HAMAP-Rule" id="MF_00154"/>
    </source>
</evidence>
<dbReference type="InterPro" id="IPR036259">
    <property type="entry name" value="MFS_trans_sf"/>
</dbReference>
<dbReference type="Proteomes" id="UP001500420">
    <property type="component" value="Unassembled WGS sequence"/>
</dbReference>
<dbReference type="NCBIfam" id="TIGR01473">
    <property type="entry name" value="cyoE_ctaB"/>
    <property type="match status" value="1"/>
</dbReference>
<feature type="transmembrane region" description="Helical" evidence="11">
    <location>
        <begin position="91"/>
        <end position="115"/>
    </location>
</feature>
<accession>A0AAV3TCH3</accession>
<keyword evidence="7 11" id="KW-1133">Transmembrane helix</keyword>
<dbReference type="EMBL" id="BAAADV010000007">
    <property type="protein sequence ID" value="GAA0680083.1"/>
    <property type="molecule type" value="Genomic_DNA"/>
</dbReference>
<feature type="compositionally biased region" description="Basic and acidic residues" evidence="12">
    <location>
        <begin position="148"/>
        <end position="158"/>
    </location>
</feature>
<dbReference type="PANTHER" id="PTHR43448">
    <property type="entry name" value="PROTOHEME IX FARNESYLTRANSFERASE, MITOCHONDRIAL"/>
    <property type="match status" value="1"/>
</dbReference>
<feature type="transmembrane region" description="Helical" evidence="11">
    <location>
        <begin position="460"/>
        <end position="481"/>
    </location>
</feature>
<evidence type="ECO:0000256" key="8">
    <source>
        <dbReference type="ARBA" id="ARBA00023133"/>
    </source>
</evidence>
<comment type="caution">
    <text evidence="11">Lacks conserved residue(s) required for the propagation of feature annotation.</text>
</comment>
<evidence type="ECO:0000256" key="4">
    <source>
        <dbReference type="ARBA" id="ARBA00010223"/>
    </source>
</evidence>
<feature type="transmembrane region" description="Helical" evidence="11">
    <location>
        <begin position="406"/>
        <end position="423"/>
    </location>
</feature>
<keyword evidence="8 11" id="KW-0350">Heme biosynthesis</keyword>
<dbReference type="GO" id="GO:0008495">
    <property type="term" value="F:protoheme IX farnesyltransferase activity"/>
    <property type="evidence" value="ECO:0007669"/>
    <property type="project" value="UniProtKB-UniRule"/>
</dbReference>
<feature type="transmembrane region" description="Helical" evidence="11">
    <location>
        <begin position="279"/>
        <end position="299"/>
    </location>
</feature>